<proteinExistence type="predicted"/>
<dbReference type="PANTHER" id="PTHR46890:SF48">
    <property type="entry name" value="RNA-DIRECTED DNA POLYMERASE"/>
    <property type="match status" value="1"/>
</dbReference>
<evidence type="ECO:0000259" key="1">
    <source>
        <dbReference type="Pfam" id="PF00078"/>
    </source>
</evidence>
<dbReference type="OrthoDB" id="1303740at2759"/>
<dbReference type="InterPro" id="IPR043502">
    <property type="entry name" value="DNA/RNA_pol_sf"/>
</dbReference>
<organism evidence="2 3">
    <name type="scientific">Gossypium stocksii</name>
    <dbReference type="NCBI Taxonomy" id="47602"/>
    <lineage>
        <taxon>Eukaryota</taxon>
        <taxon>Viridiplantae</taxon>
        <taxon>Streptophyta</taxon>
        <taxon>Embryophyta</taxon>
        <taxon>Tracheophyta</taxon>
        <taxon>Spermatophyta</taxon>
        <taxon>Magnoliopsida</taxon>
        <taxon>eudicotyledons</taxon>
        <taxon>Gunneridae</taxon>
        <taxon>Pentapetalae</taxon>
        <taxon>rosids</taxon>
        <taxon>malvids</taxon>
        <taxon>Malvales</taxon>
        <taxon>Malvaceae</taxon>
        <taxon>Malvoideae</taxon>
        <taxon>Gossypium</taxon>
    </lineage>
</organism>
<dbReference type="AlphaFoldDB" id="A0A9D3VVA8"/>
<keyword evidence="3" id="KW-1185">Reference proteome</keyword>
<dbReference type="EMBL" id="JAIQCV010000005">
    <property type="protein sequence ID" value="KAH1096749.1"/>
    <property type="molecule type" value="Genomic_DNA"/>
</dbReference>
<dbReference type="InterPro" id="IPR000477">
    <property type="entry name" value="RT_dom"/>
</dbReference>
<sequence length="250" mass="29155">MNQRLLVPYTEEEIVEALKEMRPTKASGRLITDNVLLAYEVLHYFKNKRSRKRGYMALKLDMSKAYDRVEWLFIKVMMSKLGFAESFIDFIIHYISSVQYAVLINGEEGSRFNPTRGLHQGDPLSLYLFLFCGEGLFVLMRLASQERKIIGAKIRRSAPPITHLMFTDDCILFGEVSNEGLHVFRDILRERRKKRAFQTLKDRIRQKIDNWSTLHLSQGGKKVRKFTFFYLAESLGYKGAPNEGNELEDR</sequence>
<protein>
    <recommendedName>
        <fullName evidence="1">Reverse transcriptase domain-containing protein</fullName>
    </recommendedName>
</protein>
<feature type="domain" description="Reverse transcriptase" evidence="1">
    <location>
        <begin position="22"/>
        <end position="192"/>
    </location>
</feature>
<dbReference type="PANTHER" id="PTHR46890">
    <property type="entry name" value="NON-LTR RETROLELEMENT REVERSE TRANSCRIPTASE-LIKE PROTEIN-RELATED"/>
    <property type="match status" value="1"/>
</dbReference>
<dbReference type="SUPFAM" id="SSF56672">
    <property type="entry name" value="DNA/RNA polymerases"/>
    <property type="match status" value="1"/>
</dbReference>
<dbReference type="Proteomes" id="UP000828251">
    <property type="component" value="Unassembled WGS sequence"/>
</dbReference>
<evidence type="ECO:0000313" key="3">
    <source>
        <dbReference type="Proteomes" id="UP000828251"/>
    </source>
</evidence>
<dbReference type="InterPro" id="IPR052343">
    <property type="entry name" value="Retrotransposon-Effector_Assoc"/>
</dbReference>
<accession>A0A9D3VVA8</accession>
<reference evidence="2 3" key="1">
    <citation type="journal article" date="2021" name="Plant Biotechnol. J.">
        <title>Multi-omics assisted identification of the key and species-specific regulatory components of drought-tolerant mechanisms in Gossypium stocksii.</title>
        <authorList>
            <person name="Yu D."/>
            <person name="Ke L."/>
            <person name="Zhang D."/>
            <person name="Wu Y."/>
            <person name="Sun Y."/>
            <person name="Mei J."/>
            <person name="Sun J."/>
            <person name="Sun Y."/>
        </authorList>
    </citation>
    <scope>NUCLEOTIDE SEQUENCE [LARGE SCALE GENOMIC DNA]</scope>
    <source>
        <strain evidence="3">cv. E1</strain>
        <tissue evidence="2">Leaf</tissue>
    </source>
</reference>
<comment type="caution">
    <text evidence="2">The sequence shown here is derived from an EMBL/GenBank/DDBJ whole genome shotgun (WGS) entry which is preliminary data.</text>
</comment>
<evidence type="ECO:0000313" key="2">
    <source>
        <dbReference type="EMBL" id="KAH1096749.1"/>
    </source>
</evidence>
<name>A0A9D3VVA8_9ROSI</name>
<dbReference type="Pfam" id="PF00078">
    <property type="entry name" value="RVT_1"/>
    <property type="match status" value="1"/>
</dbReference>
<gene>
    <name evidence="2" type="ORF">J1N35_013670</name>
</gene>